<dbReference type="SUPFAM" id="SSF143120">
    <property type="entry name" value="YefM-like"/>
    <property type="match status" value="1"/>
</dbReference>
<evidence type="ECO:0000256" key="1">
    <source>
        <dbReference type="ARBA" id="ARBA00009981"/>
    </source>
</evidence>
<accession>G2GA88</accession>
<name>G2GA88_9ACTN</name>
<dbReference type="PANTHER" id="PTHR33713">
    <property type="entry name" value="ANTITOXIN YAFN-RELATED"/>
    <property type="match status" value="1"/>
</dbReference>
<protein>
    <recommendedName>
        <fullName evidence="2">Antitoxin</fullName>
    </recommendedName>
</protein>
<dbReference type="Gene3D" id="6.10.250.330">
    <property type="match status" value="1"/>
</dbReference>
<evidence type="ECO:0000313" key="3">
    <source>
        <dbReference type="EMBL" id="EGX59576.1"/>
    </source>
</evidence>
<dbReference type="InterPro" id="IPR051405">
    <property type="entry name" value="phD/YefM_antitoxin"/>
</dbReference>
<dbReference type="Pfam" id="PF02604">
    <property type="entry name" value="PhdYeFM_antitox"/>
    <property type="match status" value="1"/>
</dbReference>
<dbReference type="Gene3D" id="3.40.1620.10">
    <property type="entry name" value="YefM-like domain"/>
    <property type="match status" value="1"/>
</dbReference>
<reference evidence="3 4" key="1">
    <citation type="submission" date="2011-08" db="EMBL/GenBank/DDBJ databases">
        <authorList>
            <person name="Lin Y."/>
            <person name="Hao X."/>
            <person name="Johnstone L."/>
            <person name="Miller S.J."/>
            <person name="Wei G."/>
            <person name="Rensing C."/>
        </authorList>
    </citation>
    <scope>NUCLEOTIDE SEQUENCE [LARGE SCALE GENOMIC DNA]</scope>
    <source>
        <strain evidence="3 4">K42</strain>
    </source>
</reference>
<dbReference type="InterPro" id="IPR006442">
    <property type="entry name" value="Antitoxin_Phd/YefM"/>
</dbReference>
<dbReference type="AlphaFoldDB" id="G2GA88"/>
<proteinExistence type="inferred from homology"/>
<evidence type="ECO:0000313" key="4">
    <source>
        <dbReference type="Proteomes" id="UP000004217"/>
    </source>
</evidence>
<dbReference type="Proteomes" id="UP000004217">
    <property type="component" value="Unassembled WGS sequence"/>
</dbReference>
<keyword evidence="4" id="KW-1185">Reference proteome</keyword>
<comment type="caution">
    <text evidence="3">The sequence shown here is derived from an EMBL/GenBank/DDBJ whole genome shotgun (WGS) entry which is preliminary data.</text>
</comment>
<comment type="similarity">
    <text evidence="1 2">Belongs to the phD/YefM antitoxin family.</text>
</comment>
<dbReference type="InterPro" id="IPR036165">
    <property type="entry name" value="YefM-like_sf"/>
</dbReference>
<gene>
    <name evidence="3" type="ORF">SZN_12053</name>
</gene>
<evidence type="ECO:0000256" key="2">
    <source>
        <dbReference type="RuleBase" id="RU362080"/>
    </source>
</evidence>
<dbReference type="NCBIfam" id="TIGR01552">
    <property type="entry name" value="phd_fam"/>
    <property type="match status" value="1"/>
</dbReference>
<sequence length="90" mass="10326">MQEDPMTINASEARKDFFGLIRRVTEDHAPERVTSKAGTVVIMSEEDYNAWEETMYLMRSPRNAARLMRSIEQMDAGRGTVRDLIDTEDA</sequence>
<dbReference type="PATRIC" id="fig|700597.3.peg.2362"/>
<comment type="function">
    <text evidence="2">Antitoxin component of a type II toxin-antitoxin (TA) system.</text>
</comment>
<organism evidence="3 4">
    <name type="scientific">Streptomyces zinciresistens K42</name>
    <dbReference type="NCBI Taxonomy" id="700597"/>
    <lineage>
        <taxon>Bacteria</taxon>
        <taxon>Bacillati</taxon>
        <taxon>Actinomycetota</taxon>
        <taxon>Actinomycetes</taxon>
        <taxon>Kitasatosporales</taxon>
        <taxon>Streptomycetaceae</taxon>
        <taxon>Streptomyces</taxon>
    </lineage>
</organism>
<dbReference type="PANTHER" id="PTHR33713:SF6">
    <property type="entry name" value="ANTITOXIN YEFM"/>
    <property type="match status" value="1"/>
</dbReference>
<dbReference type="EMBL" id="AGBF01000028">
    <property type="protein sequence ID" value="EGX59576.1"/>
    <property type="molecule type" value="Genomic_DNA"/>
</dbReference>